<proteinExistence type="predicted"/>
<dbReference type="OMA" id="KCRWAED"/>
<protein>
    <submittedName>
        <fullName evidence="1">Uncharacterized protein</fullName>
    </submittedName>
</protein>
<gene>
    <name evidence="1" type="ORF">PROQFM164_S05g000351</name>
</gene>
<accession>W6QI74</accession>
<evidence type="ECO:0000313" key="2">
    <source>
        <dbReference type="Proteomes" id="UP000030686"/>
    </source>
</evidence>
<sequence>MHWSSGNLQSLLGQIIGDPTHHLKCRWAEDNGVPCQNLVSKDSRIDGAICLKMFQDLPTGHSPAMGLSKAASAPKDGWTGYTPRPVKQRKLLKLSKMGTISLFYRHTAGRLACPT</sequence>
<dbReference type="OrthoDB" id="4367443at2759"/>
<name>W6QI74_PENRF</name>
<dbReference type="EMBL" id="HG792019">
    <property type="protein sequence ID" value="CDM36518.1"/>
    <property type="molecule type" value="Genomic_DNA"/>
</dbReference>
<organism evidence="1 2">
    <name type="scientific">Penicillium roqueforti (strain FM164)</name>
    <dbReference type="NCBI Taxonomy" id="1365484"/>
    <lineage>
        <taxon>Eukaryota</taxon>
        <taxon>Fungi</taxon>
        <taxon>Dikarya</taxon>
        <taxon>Ascomycota</taxon>
        <taxon>Pezizomycotina</taxon>
        <taxon>Eurotiomycetes</taxon>
        <taxon>Eurotiomycetidae</taxon>
        <taxon>Eurotiales</taxon>
        <taxon>Aspergillaceae</taxon>
        <taxon>Penicillium</taxon>
    </lineage>
</organism>
<dbReference type="AlphaFoldDB" id="W6QI74"/>
<dbReference type="Proteomes" id="UP000030686">
    <property type="component" value="Unassembled WGS sequence"/>
</dbReference>
<reference evidence="1" key="1">
    <citation type="journal article" date="2014" name="Nat. Commun.">
        <title>Multiple recent horizontal transfers of a large genomic region in cheese making fungi.</title>
        <authorList>
            <person name="Cheeseman K."/>
            <person name="Ropars J."/>
            <person name="Renault P."/>
            <person name="Dupont J."/>
            <person name="Gouzy J."/>
            <person name="Branca A."/>
            <person name="Abraham A.L."/>
            <person name="Ceppi M."/>
            <person name="Conseiller E."/>
            <person name="Debuchy R."/>
            <person name="Malagnac F."/>
            <person name="Goarin A."/>
            <person name="Silar P."/>
            <person name="Lacoste S."/>
            <person name="Sallet E."/>
            <person name="Bensimon A."/>
            <person name="Giraud T."/>
            <person name="Brygoo Y."/>
        </authorList>
    </citation>
    <scope>NUCLEOTIDE SEQUENCE [LARGE SCALE GENOMIC DNA]</scope>
    <source>
        <strain evidence="1">FM164</strain>
    </source>
</reference>
<evidence type="ECO:0000313" key="1">
    <source>
        <dbReference type="EMBL" id="CDM36518.1"/>
    </source>
</evidence>
<keyword evidence="2" id="KW-1185">Reference proteome</keyword>